<proteinExistence type="predicted"/>
<dbReference type="InterPro" id="IPR016187">
    <property type="entry name" value="CTDL_fold"/>
</dbReference>
<evidence type="ECO:0000256" key="2">
    <source>
        <dbReference type="ARBA" id="ARBA00022692"/>
    </source>
</evidence>
<name>A0ABM0LMX6_MICOH</name>
<keyword evidence="2 6" id="KW-0812">Transmembrane</keyword>
<dbReference type="Gene3D" id="3.10.100.10">
    <property type="entry name" value="Mannose-Binding Protein A, subunit A"/>
    <property type="match status" value="1"/>
</dbReference>
<evidence type="ECO:0000256" key="6">
    <source>
        <dbReference type="SAM" id="Phobius"/>
    </source>
</evidence>
<evidence type="ECO:0000256" key="5">
    <source>
        <dbReference type="ARBA" id="ARBA00023136"/>
    </source>
</evidence>
<dbReference type="InterPro" id="IPR001304">
    <property type="entry name" value="C-type_lectin-like"/>
</dbReference>
<dbReference type="Proteomes" id="UP000694915">
    <property type="component" value="Unplaced"/>
</dbReference>
<evidence type="ECO:0000313" key="8">
    <source>
        <dbReference type="Proteomes" id="UP000694915"/>
    </source>
</evidence>
<keyword evidence="3" id="KW-0430">Lectin</keyword>
<keyword evidence="4 6" id="KW-1133">Transmembrane helix</keyword>
<feature type="domain" description="C-type lectin" evidence="7">
    <location>
        <begin position="137"/>
        <end position="244"/>
    </location>
</feature>
<dbReference type="InterPro" id="IPR042808">
    <property type="entry name" value="CLEC7A"/>
</dbReference>
<dbReference type="SUPFAM" id="SSF56436">
    <property type="entry name" value="C-type lectin-like"/>
    <property type="match status" value="1"/>
</dbReference>
<organism evidence="8 9">
    <name type="scientific">Microtus ochrogaster</name>
    <name type="common">Prairie vole</name>
    <dbReference type="NCBI Taxonomy" id="79684"/>
    <lineage>
        <taxon>Eukaryota</taxon>
        <taxon>Metazoa</taxon>
        <taxon>Chordata</taxon>
        <taxon>Craniata</taxon>
        <taxon>Vertebrata</taxon>
        <taxon>Euteleostomi</taxon>
        <taxon>Mammalia</taxon>
        <taxon>Eutheria</taxon>
        <taxon>Euarchontoglires</taxon>
        <taxon>Glires</taxon>
        <taxon>Rodentia</taxon>
        <taxon>Myomorpha</taxon>
        <taxon>Muroidea</taxon>
        <taxon>Cricetidae</taxon>
        <taxon>Arvicolinae</taxon>
        <taxon>Microtus</taxon>
    </lineage>
</organism>
<feature type="transmembrane region" description="Helical" evidence="6">
    <location>
        <begin position="66"/>
        <end position="89"/>
    </location>
</feature>
<accession>A0ABM0LMX6</accession>
<dbReference type="InterPro" id="IPR033992">
    <property type="entry name" value="NKR-like_CTLD"/>
</dbReference>
<protein>
    <submittedName>
        <fullName evidence="9">Natural killer cells antigen CD94-like</fullName>
    </submittedName>
</protein>
<dbReference type="CDD" id="cd03593">
    <property type="entry name" value="CLECT_NK_receptors_like"/>
    <property type="match status" value="1"/>
</dbReference>
<comment type="subcellular location">
    <subcellularLocation>
        <location evidence="1">Membrane</location>
        <topology evidence="1">Single-pass membrane protein</topology>
    </subcellularLocation>
</comment>
<dbReference type="RefSeq" id="XP_005369324.1">
    <property type="nucleotide sequence ID" value="XM_005369267.1"/>
</dbReference>
<dbReference type="GeneID" id="101983210"/>
<dbReference type="PANTHER" id="PTHR47218:SF1">
    <property type="entry name" value="C-TYPE LECTIN DOMAIN FAMILY 7 MEMBER A"/>
    <property type="match status" value="1"/>
</dbReference>
<dbReference type="InterPro" id="IPR016186">
    <property type="entry name" value="C-type_lectin-like/link_sf"/>
</dbReference>
<reference evidence="9" key="1">
    <citation type="submission" date="2025-08" db="UniProtKB">
        <authorList>
            <consortium name="RefSeq"/>
        </authorList>
    </citation>
    <scope>IDENTIFICATION</scope>
</reference>
<gene>
    <name evidence="9" type="primary">LOC101983210</name>
</gene>
<evidence type="ECO:0000256" key="1">
    <source>
        <dbReference type="ARBA" id="ARBA00004167"/>
    </source>
</evidence>
<dbReference type="SMART" id="SM00034">
    <property type="entry name" value="CLECT"/>
    <property type="match status" value="1"/>
</dbReference>
<dbReference type="PROSITE" id="PS50041">
    <property type="entry name" value="C_TYPE_LECTIN_2"/>
    <property type="match status" value="1"/>
</dbReference>
<evidence type="ECO:0000259" key="7">
    <source>
        <dbReference type="PROSITE" id="PS50041"/>
    </source>
</evidence>
<evidence type="ECO:0000256" key="3">
    <source>
        <dbReference type="ARBA" id="ARBA00022734"/>
    </source>
</evidence>
<evidence type="ECO:0000256" key="4">
    <source>
        <dbReference type="ARBA" id="ARBA00022989"/>
    </source>
</evidence>
<dbReference type="PANTHER" id="PTHR47218">
    <property type="entry name" value="C-TYPE LECTIN DOMAIN FAMILY 7 MEMBER A"/>
    <property type="match status" value="1"/>
</dbReference>
<sequence>MHLFNDTSWQSQTEFDIIHRVINTCEHRPSEMSKERTTYAELTISLRSKDKNQPVKKKEGNQWRMIAAILGTVCFCLTVSNAVLGYVFFQCTSNFKFQHGKDANKTAVSSVDEAGPSTLPPTTEKGYYTCQGRWSCCGKNCYYFSEKEKTWNESEASCRLLGSHLAMIDNREEQNFIQSRLNYSYWVGLHKNESQFQWVNQKDTKVSSDLHFFKTHSTSEECGYLKPMALSFGVCSRYFRYICEKNFPSLVISKN</sequence>
<keyword evidence="8" id="KW-1185">Reference proteome</keyword>
<evidence type="ECO:0000313" key="9">
    <source>
        <dbReference type="RefSeq" id="XP_005369324.1"/>
    </source>
</evidence>
<dbReference type="Pfam" id="PF00059">
    <property type="entry name" value="Lectin_C"/>
    <property type="match status" value="1"/>
</dbReference>
<keyword evidence="5 6" id="KW-0472">Membrane</keyword>